<organism evidence="2 3">
    <name type="scientific">Blastococcus saxobsidens</name>
    <dbReference type="NCBI Taxonomy" id="138336"/>
    <lineage>
        <taxon>Bacteria</taxon>
        <taxon>Bacillati</taxon>
        <taxon>Actinomycetota</taxon>
        <taxon>Actinomycetes</taxon>
        <taxon>Geodermatophilales</taxon>
        <taxon>Geodermatophilaceae</taxon>
        <taxon>Blastococcus</taxon>
    </lineage>
</organism>
<feature type="transmembrane region" description="Helical" evidence="1">
    <location>
        <begin position="34"/>
        <end position="53"/>
    </location>
</feature>
<dbReference type="Proteomes" id="UP000292507">
    <property type="component" value="Unassembled WGS sequence"/>
</dbReference>
<keyword evidence="3" id="KW-1185">Reference proteome</keyword>
<reference evidence="2 3" key="1">
    <citation type="submission" date="2019-02" db="EMBL/GenBank/DDBJ databases">
        <title>Sequencing the genomes of 1000 actinobacteria strains.</title>
        <authorList>
            <person name="Klenk H.-P."/>
        </authorList>
    </citation>
    <scope>NUCLEOTIDE SEQUENCE [LARGE SCALE GENOMIC DNA]</scope>
    <source>
        <strain evidence="2 3">DSM 44509</strain>
    </source>
</reference>
<gene>
    <name evidence="2" type="ORF">BKA19_1734</name>
</gene>
<comment type="caution">
    <text evidence="2">The sequence shown here is derived from an EMBL/GenBank/DDBJ whole genome shotgun (WGS) entry which is preliminary data.</text>
</comment>
<dbReference type="EMBL" id="SHKV01000001">
    <property type="protein sequence ID" value="RZU32045.1"/>
    <property type="molecule type" value="Genomic_DNA"/>
</dbReference>
<proteinExistence type="predicted"/>
<sequence length="55" mass="6112">MPDDFERELQARLAVIEDPTYDDPARADLPARDLVVLAVLGVLTIVAMIVWSYPA</sequence>
<evidence type="ECO:0000313" key="3">
    <source>
        <dbReference type="Proteomes" id="UP000292507"/>
    </source>
</evidence>
<evidence type="ECO:0000313" key="2">
    <source>
        <dbReference type="EMBL" id="RZU32045.1"/>
    </source>
</evidence>
<keyword evidence="1" id="KW-0472">Membrane</keyword>
<dbReference type="AlphaFoldDB" id="A0A4Q7Y7U5"/>
<protein>
    <submittedName>
        <fullName evidence="2">Uncharacterized protein</fullName>
    </submittedName>
</protein>
<keyword evidence="1" id="KW-0812">Transmembrane</keyword>
<dbReference type="RefSeq" id="WP_165400444.1">
    <property type="nucleotide sequence ID" value="NZ_POQT01000025.1"/>
</dbReference>
<evidence type="ECO:0000256" key="1">
    <source>
        <dbReference type="SAM" id="Phobius"/>
    </source>
</evidence>
<accession>A0A4Q7Y7U5</accession>
<name>A0A4Q7Y7U5_9ACTN</name>
<keyword evidence="1" id="KW-1133">Transmembrane helix</keyword>